<evidence type="ECO:0000313" key="2">
    <source>
        <dbReference type="EMBL" id="AKG74400.1"/>
    </source>
</evidence>
<dbReference type="CDD" id="cd06529">
    <property type="entry name" value="S24_LexA-like"/>
    <property type="match status" value="1"/>
</dbReference>
<evidence type="ECO:0000313" key="5">
    <source>
        <dbReference type="Proteomes" id="UP000183090"/>
    </source>
</evidence>
<dbReference type="Pfam" id="PF01381">
    <property type="entry name" value="HTH_3"/>
    <property type="match status" value="1"/>
</dbReference>
<dbReference type="PANTHER" id="PTHR33516:SF2">
    <property type="entry name" value="LEXA REPRESSOR-RELATED"/>
    <property type="match status" value="1"/>
</dbReference>
<dbReference type="PROSITE" id="PS50943">
    <property type="entry name" value="HTH_CROC1"/>
    <property type="match status" value="1"/>
</dbReference>
<feature type="domain" description="HTH cro/C1-type" evidence="1">
    <location>
        <begin position="11"/>
        <end position="65"/>
    </location>
</feature>
<dbReference type="EMBL" id="CP011366">
    <property type="protein sequence ID" value="AKG74400.1"/>
    <property type="molecule type" value="Genomic_DNA"/>
</dbReference>
<evidence type="ECO:0000259" key="1">
    <source>
        <dbReference type="PROSITE" id="PS50943"/>
    </source>
</evidence>
<dbReference type="Gene3D" id="1.10.260.40">
    <property type="entry name" value="lambda repressor-like DNA-binding domains"/>
    <property type="match status" value="1"/>
</dbReference>
<gene>
    <name evidence="2" type="ORF">AAT16_09240</name>
    <name evidence="3" type="ORF">SAMN05216235_2747</name>
</gene>
<protein>
    <submittedName>
        <fullName evidence="3">Repressor LexA</fullName>
    </submittedName>
</protein>
<dbReference type="AlphaFoldDB" id="A0A0F7D4K6"/>
<reference evidence="2 4" key="1">
    <citation type="journal article" date="2015" name="Int. J. Syst. Evol. Microbiol.">
        <title>Complete genome sequence of Salinicoccus halodurans H3B36, isolated from the Qaidam Basin in China.</title>
        <authorList>
            <person name="Jiang K."/>
            <person name="Xue Y."/>
            <person name="Ma Y."/>
        </authorList>
    </citation>
    <scope>NUCLEOTIDE SEQUENCE [LARGE SCALE GENOMIC DNA]</scope>
    <source>
        <strain evidence="2 4">H3B36</strain>
    </source>
</reference>
<dbReference type="Proteomes" id="UP000183090">
    <property type="component" value="Unassembled WGS sequence"/>
</dbReference>
<dbReference type="SUPFAM" id="SSF51306">
    <property type="entry name" value="LexA/Signal peptidase"/>
    <property type="match status" value="1"/>
</dbReference>
<dbReference type="Pfam" id="PF00717">
    <property type="entry name" value="Peptidase_S24"/>
    <property type="match status" value="1"/>
</dbReference>
<dbReference type="InterPro" id="IPR010982">
    <property type="entry name" value="Lambda_DNA-bd_dom_sf"/>
</dbReference>
<keyword evidence="4" id="KW-1185">Reference proteome</keyword>
<name>A0A0F7D4K6_9STAP</name>
<reference evidence="4" key="2">
    <citation type="submission" date="2015-04" db="EMBL/GenBank/DDBJ databases">
        <title>Complete genome sequence of Salinicoccus halodurans strain H3B36, isolated from the Qaidam basin of China.</title>
        <authorList>
            <person name="Ma Y."/>
            <person name="Jiang K."/>
            <person name="Xue Y."/>
        </authorList>
    </citation>
    <scope>NUCLEOTIDE SEQUENCE [LARGE SCALE GENOMIC DNA]</scope>
    <source>
        <strain evidence="4">H3B36</strain>
    </source>
</reference>
<dbReference type="InterPro" id="IPR036286">
    <property type="entry name" value="LexA/Signal_pep-like_sf"/>
</dbReference>
<evidence type="ECO:0000313" key="4">
    <source>
        <dbReference type="Proteomes" id="UP000034029"/>
    </source>
</evidence>
<dbReference type="KEGG" id="shv:AAT16_09240"/>
<dbReference type="InterPro" id="IPR001387">
    <property type="entry name" value="Cro/C1-type_HTH"/>
</dbReference>
<dbReference type="Gene3D" id="2.10.109.10">
    <property type="entry name" value="Umud Fragment, subunit A"/>
    <property type="match status" value="1"/>
</dbReference>
<dbReference type="RefSeq" id="WP_046790582.1">
    <property type="nucleotide sequence ID" value="NZ_FOTB01000006.1"/>
</dbReference>
<dbReference type="EMBL" id="FOTB01000006">
    <property type="protein sequence ID" value="SFK95478.1"/>
    <property type="molecule type" value="Genomic_DNA"/>
</dbReference>
<dbReference type="InterPro" id="IPR039418">
    <property type="entry name" value="LexA-like"/>
</dbReference>
<organism evidence="3 5">
    <name type="scientific">Salinicoccus halodurans</name>
    <dbReference type="NCBI Taxonomy" id="407035"/>
    <lineage>
        <taxon>Bacteria</taxon>
        <taxon>Bacillati</taxon>
        <taxon>Bacillota</taxon>
        <taxon>Bacilli</taxon>
        <taxon>Bacillales</taxon>
        <taxon>Staphylococcaceae</taxon>
        <taxon>Salinicoccus</taxon>
    </lineage>
</organism>
<dbReference type="SUPFAM" id="SSF47413">
    <property type="entry name" value="lambda repressor-like DNA-binding domains"/>
    <property type="match status" value="1"/>
</dbReference>
<dbReference type="InterPro" id="IPR015927">
    <property type="entry name" value="Peptidase_S24_S26A/B/C"/>
</dbReference>
<dbReference type="CDD" id="cd00093">
    <property type="entry name" value="HTH_XRE"/>
    <property type="match status" value="1"/>
</dbReference>
<dbReference type="InterPro" id="IPR050077">
    <property type="entry name" value="LexA_repressor"/>
</dbReference>
<dbReference type="SMART" id="SM00530">
    <property type="entry name" value="HTH_XRE"/>
    <property type="match status" value="1"/>
</dbReference>
<sequence>MRNSVEIGKIIKSRRAAMNLKQTDFADRLGIHKSTVSKYEKGIRKIPMEDIGKMADVLGISIEDLLLEKHTITEVPVKQIPVVSKVSAGMPIYSEQNIVDYIYLPADEVRPGKEVFGLIVSGDSMNKEFKENDIVIIEKDSIVENGEMGVVMVNGYNATLKQIKYVNDSIVLMPQSDNPEHDPQIYNNQDEVCIIGKVIGMHRKF</sequence>
<accession>A0A0F7D4K6</accession>
<proteinExistence type="predicted"/>
<reference evidence="3 5" key="3">
    <citation type="submission" date="2016-10" db="EMBL/GenBank/DDBJ databases">
        <authorList>
            <person name="Varghese N."/>
            <person name="Submissions S."/>
        </authorList>
    </citation>
    <scope>NUCLEOTIDE SEQUENCE [LARGE SCALE GENOMIC DNA]</scope>
    <source>
        <strain evidence="3 5">CGMCC 1.6501</strain>
    </source>
</reference>
<dbReference type="GO" id="GO:0003677">
    <property type="term" value="F:DNA binding"/>
    <property type="evidence" value="ECO:0007669"/>
    <property type="project" value="InterPro"/>
</dbReference>
<evidence type="ECO:0000313" key="3">
    <source>
        <dbReference type="EMBL" id="SFK95478.1"/>
    </source>
</evidence>
<dbReference type="PANTHER" id="PTHR33516">
    <property type="entry name" value="LEXA REPRESSOR"/>
    <property type="match status" value="1"/>
</dbReference>
<dbReference type="Proteomes" id="UP000034029">
    <property type="component" value="Chromosome"/>
</dbReference>